<evidence type="ECO:0000313" key="7">
    <source>
        <dbReference type="Proteomes" id="UP001160499"/>
    </source>
</evidence>
<dbReference type="PIRSF" id="PIRSF000137">
    <property type="entry name" value="Alcohol_oxidase"/>
    <property type="match status" value="1"/>
</dbReference>
<dbReference type="Pfam" id="PF05199">
    <property type="entry name" value="GMC_oxred_C"/>
    <property type="match status" value="1"/>
</dbReference>
<comment type="similarity">
    <text evidence="2">Belongs to the GMC oxidoreductase family.</text>
</comment>
<keyword evidence="4" id="KW-0274">FAD</keyword>
<keyword evidence="7" id="KW-1185">Reference proteome</keyword>
<keyword evidence="3" id="KW-0285">Flavoprotein</keyword>
<dbReference type="InterPro" id="IPR012132">
    <property type="entry name" value="GMC_OxRdtase"/>
</dbReference>
<name>A0ABT6LPL0_9ACTN</name>
<comment type="caution">
    <text evidence="6">The sequence shown here is derived from an EMBL/GenBank/DDBJ whole genome shotgun (WGS) entry which is preliminary data.</text>
</comment>
<evidence type="ECO:0000313" key="6">
    <source>
        <dbReference type="EMBL" id="MDH6218221.1"/>
    </source>
</evidence>
<dbReference type="PROSITE" id="PS00624">
    <property type="entry name" value="GMC_OXRED_2"/>
    <property type="match status" value="1"/>
</dbReference>
<dbReference type="InterPro" id="IPR000172">
    <property type="entry name" value="GMC_OxRdtase_N"/>
</dbReference>
<dbReference type="Pfam" id="PF00732">
    <property type="entry name" value="GMC_oxred_N"/>
    <property type="match status" value="1"/>
</dbReference>
<dbReference type="SUPFAM" id="SSF54373">
    <property type="entry name" value="FAD-linked reductases, C-terminal domain"/>
    <property type="match status" value="1"/>
</dbReference>
<dbReference type="Proteomes" id="UP001160499">
    <property type="component" value="Unassembled WGS sequence"/>
</dbReference>
<dbReference type="InterPro" id="IPR036188">
    <property type="entry name" value="FAD/NAD-bd_sf"/>
</dbReference>
<accession>A0ABT6LPL0</accession>
<feature type="domain" description="Glucose-methanol-choline oxidoreductase N-terminal" evidence="5">
    <location>
        <begin position="290"/>
        <end position="304"/>
    </location>
</feature>
<dbReference type="Gene3D" id="3.50.50.60">
    <property type="entry name" value="FAD/NAD(P)-binding domain"/>
    <property type="match status" value="1"/>
</dbReference>
<gene>
    <name evidence="6" type="ORF">M2283_005553</name>
</gene>
<dbReference type="PANTHER" id="PTHR11552:SF147">
    <property type="entry name" value="CHOLINE DEHYDROGENASE, MITOCHONDRIAL"/>
    <property type="match status" value="1"/>
</dbReference>
<dbReference type="InterPro" id="IPR007867">
    <property type="entry name" value="GMC_OxRtase_C"/>
</dbReference>
<keyword evidence="6" id="KW-0560">Oxidoreductase</keyword>
<proteinExistence type="inferred from homology"/>
<comment type="cofactor">
    <cofactor evidence="1">
        <name>FAD</name>
        <dbReference type="ChEBI" id="CHEBI:57692"/>
    </cofactor>
</comment>
<dbReference type="EC" id="1.1.99.1" evidence="6"/>
<dbReference type="Gene3D" id="3.30.410.40">
    <property type="match status" value="1"/>
</dbReference>
<dbReference type="GO" id="GO:0008812">
    <property type="term" value="F:choline dehydrogenase activity"/>
    <property type="evidence" value="ECO:0007669"/>
    <property type="project" value="UniProtKB-EC"/>
</dbReference>
<evidence type="ECO:0000256" key="1">
    <source>
        <dbReference type="ARBA" id="ARBA00001974"/>
    </source>
</evidence>
<evidence type="ECO:0000256" key="4">
    <source>
        <dbReference type="ARBA" id="ARBA00022827"/>
    </source>
</evidence>
<organism evidence="6 7">
    <name type="scientific">Streptomyces pseudovenezuelae</name>
    <dbReference type="NCBI Taxonomy" id="67350"/>
    <lineage>
        <taxon>Bacteria</taxon>
        <taxon>Bacillati</taxon>
        <taxon>Actinomycetota</taxon>
        <taxon>Actinomycetes</taxon>
        <taxon>Kitasatosporales</taxon>
        <taxon>Streptomycetaceae</taxon>
        <taxon>Streptomyces</taxon>
        <taxon>Streptomyces aurantiacus group</taxon>
    </lineage>
</organism>
<reference evidence="6 7" key="1">
    <citation type="submission" date="2023-04" db="EMBL/GenBank/DDBJ databases">
        <title>Forest soil microbial communities from Buena Vista Peninsula, Colon Province, Panama.</title>
        <authorList>
            <person name="Bouskill N."/>
        </authorList>
    </citation>
    <scope>NUCLEOTIDE SEQUENCE [LARGE SCALE GENOMIC DNA]</scope>
    <source>
        <strain evidence="6 7">GGS1</strain>
    </source>
</reference>
<evidence type="ECO:0000256" key="2">
    <source>
        <dbReference type="ARBA" id="ARBA00010790"/>
    </source>
</evidence>
<dbReference type="EMBL" id="JARXVH010000009">
    <property type="protein sequence ID" value="MDH6218221.1"/>
    <property type="molecule type" value="Genomic_DNA"/>
</dbReference>
<protein>
    <submittedName>
        <fullName evidence="6">Choline dehydrogenase</fullName>
        <ecNumber evidence="6">1.1.99.1</ecNumber>
    </submittedName>
</protein>
<dbReference type="PANTHER" id="PTHR11552">
    <property type="entry name" value="GLUCOSE-METHANOL-CHOLINE GMC OXIDOREDUCTASE"/>
    <property type="match status" value="1"/>
</dbReference>
<evidence type="ECO:0000259" key="5">
    <source>
        <dbReference type="PROSITE" id="PS00624"/>
    </source>
</evidence>
<dbReference type="SUPFAM" id="SSF51905">
    <property type="entry name" value="FAD/NAD(P)-binding domain"/>
    <property type="match status" value="1"/>
</dbReference>
<sequence>MLTEVHSSADAREGPDVHQRADAREYDVVIVGGGSAGAVLAARLSEAPDRHVLLIEAGPAYAPADFPRQVLNGAVYEGDPALLWEAPPLDSQRTGHASTLVRAKVLGGGSAVNAGVAMRTPAADLLRWQRGGLRGWGPGDVLPYFRRLEGADFGDPALRGRHGPVKVRRVPEGATSPAHRAFAEACGLLGFDSLDDLDAAHAGGVGRYPLNIAAGVRQSTGLVYLDAATRSRPNLHILDRTTVDRVAFATNGKSGRNGRTGQTGRTGQAIGVRTLDGTLVRARETVLSAGAAASPAILLRSGIGPADELRALGLAVVADLPVGRRLREHPCAYLLFSAPPDLLGAALPAVSTLLWTRSSLARNGELDLHVAPSHLVRPEAYPQGSGLAFLLSVTRPEPEAYGRLRLAGLDPTTAPRLDLALLAHPLDVRKMTEAVALGRQLAATAPLRALGLREIVPGPGPASEPELAAYLKAHVKPYPHLCGTAPMGTAGDPAAVVDASGRVHGVAGLRVVDASILPDAPSVATNVTVMMAAELIADRFADGWESLAGG</sequence>
<evidence type="ECO:0000256" key="3">
    <source>
        <dbReference type="ARBA" id="ARBA00022630"/>
    </source>
</evidence>